<dbReference type="AlphaFoldDB" id="F2L0W2"/>
<dbReference type="SMR" id="F2L0W2"/>
<dbReference type="HOGENOM" id="CLU_075480_0_0_2"/>
<gene>
    <name evidence="2" type="ordered locus">TUZN_1301</name>
</gene>
<accession>F2L0W2</accession>
<dbReference type="Gene3D" id="2.60.120.180">
    <property type="match status" value="1"/>
</dbReference>
<dbReference type="SUPFAM" id="SSF49899">
    <property type="entry name" value="Concanavalin A-like lectins/glucanases"/>
    <property type="match status" value="1"/>
</dbReference>
<dbReference type="KEGG" id="tuz:TUZN_1301"/>
<dbReference type="InterPro" id="IPR013319">
    <property type="entry name" value="GH11/12"/>
</dbReference>
<protein>
    <submittedName>
        <fullName evidence="2">Endo-1,4-beta-glucanase</fullName>
    </submittedName>
</protein>
<evidence type="ECO:0000256" key="1">
    <source>
        <dbReference type="ARBA" id="ARBA00005519"/>
    </source>
</evidence>
<dbReference type="InterPro" id="IPR013320">
    <property type="entry name" value="ConA-like_dom_sf"/>
</dbReference>
<reference evidence="2 3" key="1">
    <citation type="journal article" date="2011" name="J. Bacteriol.">
        <title>Complete genome sequence of the thermoacidophilic crenarchaeon Thermoproteus uzoniensis 768-20.</title>
        <authorList>
            <person name="Mardanov A.V."/>
            <person name="Gumerov V.M."/>
            <person name="Beletsky A.V."/>
            <person name="Prokofeva M.I."/>
            <person name="Bonch-Osmolovskaya E.A."/>
            <person name="Ravin N.V."/>
            <person name="Skryabin K.G."/>
        </authorList>
    </citation>
    <scope>NUCLEOTIDE SEQUENCE [LARGE SCALE GENOMIC DNA]</scope>
    <source>
        <strain evidence="2 3">768-20</strain>
    </source>
</reference>
<dbReference type="GO" id="GO:0000272">
    <property type="term" value="P:polysaccharide catabolic process"/>
    <property type="evidence" value="ECO:0007669"/>
    <property type="project" value="InterPro"/>
</dbReference>
<name>F2L0W2_THEU7</name>
<proteinExistence type="inferred from homology"/>
<evidence type="ECO:0000313" key="2">
    <source>
        <dbReference type="EMBL" id="AEA12777.1"/>
    </source>
</evidence>
<reference key="2">
    <citation type="submission" date="2011-03" db="EMBL/GenBank/DDBJ databases">
        <title>Complete genome sequence of the thermoacidophilic crenarchaeon Thermoproteus uzoniensis 768-20.</title>
        <authorList>
            <person name="Mardanov A.V."/>
            <person name="Gumerov V.M."/>
            <person name="Beletsky A.V."/>
            <person name="Prokofeva M.I."/>
            <person name="Bonch-Osmolovskaya E.A."/>
            <person name="Ravin N.V."/>
            <person name="Skryabin K.G."/>
        </authorList>
    </citation>
    <scope>NUCLEOTIDE SEQUENCE</scope>
    <source>
        <strain>768-20</strain>
    </source>
</reference>
<dbReference type="InterPro" id="IPR002594">
    <property type="entry name" value="GH12"/>
</dbReference>
<dbReference type="GO" id="GO:0008810">
    <property type="term" value="F:cellulase activity"/>
    <property type="evidence" value="ECO:0007669"/>
    <property type="project" value="InterPro"/>
</dbReference>
<organism evidence="2 3">
    <name type="scientific">Thermoproteus uzoniensis (strain 768-20)</name>
    <dbReference type="NCBI Taxonomy" id="999630"/>
    <lineage>
        <taxon>Archaea</taxon>
        <taxon>Thermoproteota</taxon>
        <taxon>Thermoprotei</taxon>
        <taxon>Thermoproteales</taxon>
        <taxon>Thermoproteaceae</taxon>
        <taxon>Thermoproteus</taxon>
    </lineage>
</organism>
<dbReference type="eggNOG" id="arCOG03858">
    <property type="taxonomic scope" value="Archaea"/>
</dbReference>
<dbReference type="Proteomes" id="UP000008138">
    <property type="component" value="Chromosome"/>
</dbReference>
<dbReference type="Pfam" id="PF01670">
    <property type="entry name" value="Glyco_hydro_12"/>
    <property type="match status" value="1"/>
</dbReference>
<comment type="similarity">
    <text evidence="1">Belongs to the glycosyl hydrolase 12 (cellulase H) family.</text>
</comment>
<dbReference type="EMBL" id="CP002590">
    <property type="protein sequence ID" value="AEA12777.1"/>
    <property type="molecule type" value="Genomic_DNA"/>
</dbReference>
<sequence>MVLTWTGPSQYPTASVGGYIMQINMWNIKSASGTAAMRYCDGVFYYEQALKDIAEANPDAWVAGYPEIWLGYKPWAGAASPNSPFPIKISDAESSNFTISVDYSVEVPDPTLPLDFAFDLWVTRSTGERSVGQGEQEIMIWLYYQQLMPAGEKVGEVRIPLVVNGSPAEAVFYVYRKEGMPWEYIAFALSKPMRSGSVYFRLADFIRAAAAYTALPNYSDMWLNDVELGSEFGSPFTTEAAFKWTLKMRWSG</sequence>
<evidence type="ECO:0000313" key="3">
    <source>
        <dbReference type="Proteomes" id="UP000008138"/>
    </source>
</evidence>
<keyword evidence="3" id="KW-1185">Reference proteome</keyword>